<dbReference type="OrthoDB" id="10035553at2759"/>
<feature type="region of interest" description="Disordered" evidence="2">
    <location>
        <begin position="330"/>
        <end position="353"/>
    </location>
</feature>
<feature type="compositionally biased region" description="Polar residues" evidence="2">
    <location>
        <begin position="187"/>
        <end position="200"/>
    </location>
</feature>
<name>A0A8T2JUC2_9PIPI</name>
<sequence length="1351" mass="151545">MNVNKRHNEREISGDEENSFAQYMDENGVIGMEEQNLLQMEEERIMELDEELVLGFQNQLVSYPEPLSEEELSGALSLDGKFIFSQTAEDQDDGLQDTGALEDDDDVNEMLDTDGRSSEGHPDASLSLPTDWHPLSRDLQLDMTEDEQDHGSSIERWDDEEEKFGQEQYDLPNEKSLFPEMFEGYNHSLSSPKDLSTKNLNHQEDEPSVLTVSPSPHPISGHWAPRLISDLGELKISPGIEDETLPESSRTDSCEASLDPPSKNHQKPNITQAKARRPEPTPKQSAPSTMVKTQSFNMKPNKSNAAPLYGRGQLNYPIPDISKVGPRVRFPRDDQCYQPPQSKRLDSKTPKSHSIFKSPAEIVREVLLSSSEKPTEEQIARPIVPKEFQSPQQATDLVHQLQEDYHKLLTKYAEAENTIDRLRLGAKVNLYSDPPIPSHSVHMGTLLQSSKPLEFAIPQLQRATISFTSESDGASGTGAGSQTPQIHVEDPSNIPSSTASSSSPLRELASTLSSYLNELKQEVELLEELLNAGKLNPEEQQQAMWELRGSLDMLERRYLRAREDHPKGMSEELDPERALEGAIYQLGLYLDNLQDRKGGQEDESNMDGLLSLSPMPSYAAPVPALITPYPQQVSQLEELNGPASISLDIGNKEEAEMGLPQPLRHKQIQVEKEYDTLISTYSSFKTLPDALGLDQDEWPKTHPQHSIFQEDIQLQQQQQDARSQGYSIDTQLLNQDTQSESHQFECKNRDIAHTTKPHKQPRFARHKISQQFVGPQDYPQNSEVKAPLPTSRYKKHPQPTRLVNQQKEVRPSGSPVQTQCLPEPRRMSHDHQDFPSPGNQRHLANKRVHQKTVPTRRSQNSSALSYLMEESPRDPHLQPTINGENTPGDHSYRSSNSVSSSTQEKKPRGEQPRDKAINVQARILSPETDSGFLGSETGRSPQLQKQRDLHGEIPLEIPVSCVSSPVRSRTESDRVSRTSKAFWEKRQQSNRWTGPSQTSSPSPGPNSLTETESRDNSQISESDSEKDRCADVVISDPYFGGSFLRPPITKQPNQNLLETRTARDQAINDLQKEVVQLRKHLENTLNCTQTSEKSTQVQSPSALNPQNERISHYFPAWVSSLSDKRATIEEPSPEPLQRNSAMTTKPNQRSAHTEKKVCGAYTGTTYCVPDVNCHLPIKQATNSTPKHFHGVRRSTPVPVIQTDEEDTSPTEQNPCPLCHSSCDSADTQQRGTAKCQKGKHKRRSLKAPQGGQWVFNQNPPLKYMQNPYISYSTPVIPSPYLILPVGYSITADVPSQHNVTPEGALTLEDLTLPLDRALEAAKKLKITSKRMCRSLTCDLSVQHRLRGSCLF</sequence>
<feature type="region of interest" description="Disordered" evidence="2">
    <location>
        <begin position="469"/>
        <end position="505"/>
    </location>
</feature>
<feature type="compositionally biased region" description="Polar residues" evidence="2">
    <location>
        <begin position="469"/>
        <end position="485"/>
    </location>
</feature>
<dbReference type="GO" id="GO:0060234">
    <property type="term" value="P:neuroblast delamination"/>
    <property type="evidence" value="ECO:0007669"/>
    <property type="project" value="TreeGrafter"/>
</dbReference>
<feature type="compositionally biased region" description="Basic and acidic residues" evidence="2">
    <location>
        <begin position="903"/>
        <end position="916"/>
    </location>
</feature>
<feature type="compositionally biased region" description="Polar residues" evidence="2">
    <location>
        <begin position="1137"/>
        <end position="1150"/>
    </location>
</feature>
<dbReference type="Proteomes" id="UP000812440">
    <property type="component" value="Chromosome 8_10"/>
</dbReference>
<feature type="compositionally biased region" description="Polar residues" evidence="2">
    <location>
        <begin position="852"/>
        <end position="864"/>
    </location>
</feature>
<comment type="caution">
    <text evidence="3">The sequence shown here is derived from an EMBL/GenBank/DDBJ whole genome shotgun (WGS) entry which is preliminary data.</text>
</comment>
<keyword evidence="4" id="KW-1185">Reference proteome</keyword>
<dbReference type="GO" id="GO:0005813">
    <property type="term" value="C:centrosome"/>
    <property type="evidence" value="ECO:0007669"/>
    <property type="project" value="TreeGrafter"/>
</dbReference>
<reference evidence="3" key="1">
    <citation type="thesis" date="2020" institute="ProQuest LLC" country="789 East Eisenhower Parkway, Ann Arbor, MI, USA">
        <title>Comparative Genomics and Chromosome Evolution.</title>
        <authorList>
            <person name="Mudd A.B."/>
        </authorList>
    </citation>
    <scope>NUCLEOTIDE SEQUENCE</scope>
    <source>
        <strain evidence="3">Female2</strain>
        <tissue evidence="3">Blood</tissue>
    </source>
</reference>
<dbReference type="EMBL" id="JAACNH010000003">
    <property type="protein sequence ID" value="KAG8447932.1"/>
    <property type="molecule type" value="Genomic_DNA"/>
</dbReference>
<evidence type="ECO:0000313" key="4">
    <source>
        <dbReference type="Proteomes" id="UP000812440"/>
    </source>
</evidence>
<dbReference type="PANTHER" id="PTHR21510:SF15">
    <property type="entry name" value="MICROTUBULE ORGANIZATION PROTEIN AKNA"/>
    <property type="match status" value="1"/>
</dbReference>
<feature type="compositionally biased region" description="Polar residues" evidence="2">
    <location>
        <begin position="772"/>
        <end position="783"/>
    </location>
</feature>
<feature type="region of interest" description="Disordered" evidence="2">
    <location>
        <begin position="772"/>
        <end position="946"/>
    </location>
</feature>
<feature type="compositionally biased region" description="Basic and acidic residues" evidence="2">
    <location>
        <begin position="823"/>
        <end position="833"/>
    </location>
</feature>
<evidence type="ECO:0000256" key="1">
    <source>
        <dbReference type="SAM" id="Coils"/>
    </source>
</evidence>
<feature type="compositionally biased region" description="Basic and acidic residues" evidence="2">
    <location>
        <begin position="968"/>
        <end position="987"/>
    </location>
</feature>
<dbReference type="InterPro" id="IPR052655">
    <property type="entry name" value="AKNA_Centrosome-Trans_reg"/>
</dbReference>
<dbReference type="GO" id="GO:0001837">
    <property type="term" value="P:epithelial to mesenchymal transition"/>
    <property type="evidence" value="ECO:0007669"/>
    <property type="project" value="TreeGrafter"/>
</dbReference>
<feature type="region of interest" description="Disordered" evidence="2">
    <location>
        <begin position="1126"/>
        <end position="1150"/>
    </location>
</feature>
<feature type="compositionally biased region" description="Acidic residues" evidence="2">
    <location>
        <begin position="89"/>
        <end position="112"/>
    </location>
</feature>
<feature type="compositionally biased region" description="Low complexity" evidence="2">
    <location>
        <begin position="491"/>
        <end position="504"/>
    </location>
</feature>
<keyword evidence="1" id="KW-0175">Coiled coil</keyword>
<feature type="region of interest" description="Disordered" evidence="2">
    <location>
        <begin position="184"/>
        <end position="305"/>
    </location>
</feature>
<accession>A0A8T2JUC2</accession>
<feature type="compositionally biased region" description="Basic and acidic residues" evidence="2">
    <location>
        <begin position="113"/>
        <end position="122"/>
    </location>
</feature>
<dbReference type="PANTHER" id="PTHR21510">
    <property type="entry name" value="AKNA DOMAIN-CONTAINING PROTEIN"/>
    <property type="match status" value="1"/>
</dbReference>
<protein>
    <recommendedName>
        <fullName evidence="5">AKNA domain-containing protein</fullName>
    </recommendedName>
</protein>
<evidence type="ECO:0000256" key="2">
    <source>
        <dbReference type="SAM" id="MobiDB-lite"/>
    </source>
</evidence>
<feature type="compositionally biased region" description="Polar residues" evidence="2">
    <location>
        <begin position="1006"/>
        <end position="1021"/>
    </location>
</feature>
<proteinExistence type="predicted"/>
<feature type="coiled-coil region" evidence="1">
    <location>
        <begin position="509"/>
        <end position="536"/>
    </location>
</feature>
<dbReference type="GO" id="GO:0021849">
    <property type="term" value="P:neuroblast division in subventricular zone"/>
    <property type="evidence" value="ECO:0007669"/>
    <property type="project" value="TreeGrafter"/>
</dbReference>
<feature type="region of interest" description="Disordered" evidence="2">
    <location>
        <begin position="87"/>
        <end position="165"/>
    </location>
</feature>
<gene>
    <name evidence="3" type="ORF">GDO86_015155</name>
</gene>
<evidence type="ECO:0000313" key="3">
    <source>
        <dbReference type="EMBL" id="KAG8447932.1"/>
    </source>
</evidence>
<evidence type="ECO:0008006" key="5">
    <source>
        <dbReference type="Google" id="ProtNLM"/>
    </source>
</evidence>
<feature type="compositionally biased region" description="Polar residues" evidence="2">
    <location>
        <begin position="282"/>
        <end position="304"/>
    </location>
</feature>
<organism evidence="3 4">
    <name type="scientific">Hymenochirus boettgeri</name>
    <name type="common">Congo dwarf clawed frog</name>
    <dbReference type="NCBI Taxonomy" id="247094"/>
    <lineage>
        <taxon>Eukaryota</taxon>
        <taxon>Metazoa</taxon>
        <taxon>Chordata</taxon>
        <taxon>Craniata</taxon>
        <taxon>Vertebrata</taxon>
        <taxon>Euteleostomi</taxon>
        <taxon>Amphibia</taxon>
        <taxon>Batrachia</taxon>
        <taxon>Anura</taxon>
        <taxon>Pipoidea</taxon>
        <taxon>Pipidae</taxon>
        <taxon>Pipinae</taxon>
        <taxon>Hymenochirus</taxon>
    </lineage>
</organism>
<feature type="region of interest" description="Disordered" evidence="2">
    <location>
        <begin position="962"/>
        <end position="1027"/>
    </location>
</feature>